<comment type="caution">
    <text evidence="3">The sequence shown here is derived from an EMBL/GenBank/DDBJ whole genome shotgun (WGS) entry which is preliminary data.</text>
</comment>
<keyword evidence="4" id="KW-1185">Reference proteome</keyword>
<evidence type="ECO:0000313" key="4">
    <source>
        <dbReference type="Proteomes" id="UP001234178"/>
    </source>
</evidence>
<proteinExistence type="predicted"/>
<evidence type="ECO:0000256" key="2">
    <source>
        <dbReference type="SAM" id="Phobius"/>
    </source>
</evidence>
<dbReference type="Proteomes" id="UP001234178">
    <property type="component" value="Unassembled WGS sequence"/>
</dbReference>
<protein>
    <recommendedName>
        <fullName evidence="5">Ninjurin-1</fullName>
    </recommendedName>
</protein>
<feature type="transmembrane region" description="Helical" evidence="2">
    <location>
        <begin position="147"/>
        <end position="170"/>
    </location>
</feature>
<feature type="compositionally biased region" description="Polar residues" evidence="1">
    <location>
        <begin position="81"/>
        <end position="94"/>
    </location>
</feature>
<sequence>MDMVDANSAGGLSIPGSTQRRKKAYSVSLHENNFDISEVPCLEEVSSSNDGGTLTPVADKCINCGQNIPSSACKENDVRQSRTPITNHSPRSQNIKRIPGTELQPVATSQLVYVHSCIVLYVYQLFQLFTCITVWNMSHVHPVGKLLFWVTLHFSTTVSLISLIIFTILVIDHCHRARVSTVDSKAKKKLIIASVLCLVFMVGEVVGILCLSIHKFLNLRAM</sequence>
<keyword evidence="2" id="KW-1133">Transmembrane helix</keyword>
<keyword evidence="2" id="KW-0812">Transmembrane</keyword>
<accession>A0ABR0A4A7</accession>
<gene>
    <name evidence="3" type="ORF">OUZ56_001969</name>
</gene>
<name>A0ABR0A4A7_9CRUS</name>
<evidence type="ECO:0000256" key="1">
    <source>
        <dbReference type="SAM" id="MobiDB-lite"/>
    </source>
</evidence>
<keyword evidence="2" id="KW-0472">Membrane</keyword>
<evidence type="ECO:0000313" key="3">
    <source>
        <dbReference type="EMBL" id="KAK4019971.1"/>
    </source>
</evidence>
<feature type="transmembrane region" description="Helical" evidence="2">
    <location>
        <begin position="111"/>
        <end position="135"/>
    </location>
</feature>
<organism evidence="3 4">
    <name type="scientific">Daphnia magna</name>
    <dbReference type="NCBI Taxonomy" id="35525"/>
    <lineage>
        <taxon>Eukaryota</taxon>
        <taxon>Metazoa</taxon>
        <taxon>Ecdysozoa</taxon>
        <taxon>Arthropoda</taxon>
        <taxon>Crustacea</taxon>
        <taxon>Branchiopoda</taxon>
        <taxon>Diplostraca</taxon>
        <taxon>Cladocera</taxon>
        <taxon>Anomopoda</taxon>
        <taxon>Daphniidae</taxon>
        <taxon>Daphnia</taxon>
    </lineage>
</organism>
<evidence type="ECO:0008006" key="5">
    <source>
        <dbReference type="Google" id="ProtNLM"/>
    </source>
</evidence>
<feature type="region of interest" description="Disordered" evidence="1">
    <location>
        <begin position="75"/>
        <end position="94"/>
    </location>
</feature>
<reference evidence="3 4" key="1">
    <citation type="journal article" date="2023" name="Nucleic Acids Res.">
        <title>The hologenome of Daphnia magna reveals possible DNA methylation and microbiome-mediated evolution of the host genome.</title>
        <authorList>
            <person name="Chaturvedi A."/>
            <person name="Li X."/>
            <person name="Dhandapani V."/>
            <person name="Marshall H."/>
            <person name="Kissane S."/>
            <person name="Cuenca-Cambronero M."/>
            <person name="Asole G."/>
            <person name="Calvet F."/>
            <person name="Ruiz-Romero M."/>
            <person name="Marangio P."/>
            <person name="Guigo R."/>
            <person name="Rago D."/>
            <person name="Mirbahai L."/>
            <person name="Eastwood N."/>
            <person name="Colbourne J.K."/>
            <person name="Zhou J."/>
            <person name="Mallon E."/>
            <person name="Orsini L."/>
        </authorList>
    </citation>
    <scope>NUCLEOTIDE SEQUENCE [LARGE SCALE GENOMIC DNA]</scope>
    <source>
        <strain evidence="3">LRV0_1</strain>
    </source>
</reference>
<feature type="transmembrane region" description="Helical" evidence="2">
    <location>
        <begin position="190"/>
        <end position="214"/>
    </location>
</feature>
<dbReference type="EMBL" id="JAOYFB010000036">
    <property type="protein sequence ID" value="KAK4019971.1"/>
    <property type="molecule type" value="Genomic_DNA"/>
</dbReference>